<dbReference type="PROSITE" id="PS50968">
    <property type="entry name" value="BIOTINYL_LIPOYL"/>
    <property type="match status" value="1"/>
</dbReference>
<dbReference type="Pfam" id="PF00364">
    <property type="entry name" value="Biotin_lipoyl"/>
    <property type="match status" value="1"/>
</dbReference>
<feature type="region of interest" description="Disordered" evidence="2">
    <location>
        <begin position="84"/>
        <end position="147"/>
    </location>
</feature>
<dbReference type="PROSITE" id="PS51826">
    <property type="entry name" value="PSBD"/>
    <property type="match status" value="1"/>
</dbReference>
<dbReference type="InterPro" id="IPR004167">
    <property type="entry name" value="PSBD"/>
</dbReference>
<organism evidence="5 6">
    <name type="scientific">Inquilinus ginsengisoli</name>
    <dbReference type="NCBI Taxonomy" id="363840"/>
    <lineage>
        <taxon>Bacteria</taxon>
        <taxon>Pseudomonadati</taxon>
        <taxon>Pseudomonadota</taxon>
        <taxon>Alphaproteobacteria</taxon>
        <taxon>Rhodospirillales</taxon>
        <taxon>Rhodospirillaceae</taxon>
        <taxon>Inquilinus</taxon>
    </lineage>
</organism>
<dbReference type="PANTHER" id="PTHR43798:SF5">
    <property type="entry name" value="MONOACYLGLYCEROL LIPASE ABHD6"/>
    <property type="match status" value="1"/>
</dbReference>
<dbReference type="PRINTS" id="PR00111">
    <property type="entry name" value="ABHYDROLASE"/>
</dbReference>
<proteinExistence type="inferred from homology"/>
<keyword evidence="6" id="KW-1185">Reference proteome</keyword>
<dbReference type="InterPro" id="IPR029058">
    <property type="entry name" value="AB_hydrolase_fold"/>
</dbReference>
<accession>A0ABU1JVE4</accession>
<dbReference type="Pfam" id="PF00561">
    <property type="entry name" value="Abhydrolase_1"/>
    <property type="match status" value="1"/>
</dbReference>
<reference evidence="5 6" key="1">
    <citation type="submission" date="2023-07" db="EMBL/GenBank/DDBJ databases">
        <title>Sorghum-associated microbial communities from plants grown in Nebraska, USA.</title>
        <authorList>
            <person name="Schachtman D."/>
        </authorList>
    </citation>
    <scope>NUCLEOTIDE SEQUENCE [LARGE SCALE GENOMIC DNA]</scope>
    <source>
        <strain evidence="5 6">584</strain>
    </source>
</reference>
<dbReference type="Gene3D" id="2.40.50.100">
    <property type="match status" value="1"/>
</dbReference>
<keyword evidence="5" id="KW-0670">Pyruvate</keyword>
<sequence length="459" mass="46672">MSALLTLPRLGETMEEGVVVAWLKQPGDRYRRGEVLLEVETDKTVVEVPALSDGTLLEILVEAGTRLPVGAPIARVEDGTVGAKAAAVSSPPSPRGRGPGGGGSRSEGADAADPDASSPGANPLPLPPPARGGGTTEGASVRASPAARRLADRGGVALADLAGSGPLGRVTTDDVRAATAAPPAPAAHPATLAAGVRAQQVALADGRSIRYRRMGAGEATPIVMVHGFAGELLTWAANQGPLSVRRPVYALDLPGHGGSSKDLGPGGVPGLAEALLAFLDAVGVGRAHLVGHSMGGAVVLQAALARPDRAASLTLIAPGSLGAQVNTGFIDRLLTADDPEALAATLRPLYADPALITPALGELVLTVMRSPGTRQTLRRLADQCFTAGAQRLVLRDRVGELTMPVKVLWGMNDVILPAHHGWGLPGTVALHLFPGQGHMLPIEAAAEVNRLVAEIAATG</sequence>
<keyword evidence="5" id="KW-0808">Transferase</keyword>
<evidence type="ECO:0000256" key="1">
    <source>
        <dbReference type="ARBA" id="ARBA00007317"/>
    </source>
</evidence>
<dbReference type="GO" id="GO:0004742">
    <property type="term" value="F:dihydrolipoyllysine-residue acetyltransferase activity"/>
    <property type="evidence" value="ECO:0007669"/>
    <property type="project" value="UniProtKB-EC"/>
</dbReference>
<comment type="caution">
    <text evidence="5">The sequence shown here is derived from an EMBL/GenBank/DDBJ whole genome shotgun (WGS) entry which is preliminary data.</text>
</comment>
<evidence type="ECO:0000313" key="5">
    <source>
        <dbReference type="EMBL" id="MDR6291529.1"/>
    </source>
</evidence>
<dbReference type="Proteomes" id="UP001262410">
    <property type="component" value="Unassembled WGS sequence"/>
</dbReference>
<comment type="similarity">
    <text evidence="1">Belongs to the 2-oxoacid dehydrogenase family.</text>
</comment>
<dbReference type="InterPro" id="IPR011053">
    <property type="entry name" value="Single_hybrid_motif"/>
</dbReference>
<keyword evidence="5" id="KW-0012">Acyltransferase</keyword>
<dbReference type="CDD" id="cd06849">
    <property type="entry name" value="lipoyl_domain"/>
    <property type="match status" value="1"/>
</dbReference>
<feature type="domain" description="Peripheral subunit-binding (PSBD)" evidence="4">
    <location>
        <begin position="142"/>
        <end position="179"/>
    </location>
</feature>
<dbReference type="Gene3D" id="3.40.50.1820">
    <property type="entry name" value="alpha/beta hydrolase"/>
    <property type="match status" value="1"/>
</dbReference>
<gene>
    <name evidence="5" type="ORF">E9232_004063</name>
</gene>
<dbReference type="PANTHER" id="PTHR43798">
    <property type="entry name" value="MONOACYLGLYCEROL LIPASE"/>
    <property type="match status" value="1"/>
</dbReference>
<feature type="domain" description="Lipoyl-binding" evidence="3">
    <location>
        <begin position="2"/>
        <end position="77"/>
    </location>
</feature>
<evidence type="ECO:0000259" key="4">
    <source>
        <dbReference type="PROSITE" id="PS51826"/>
    </source>
</evidence>
<dbReference type="RefSeq" id="WP_309796825.1">
    <property type="nucleotide sequence ID" value="NZ_JAVDPW010000007.1"/>
</dbReference>
<dbReference type="InterPro" id="IPR050266">
    <property type="entry name" value="AB_hydrolase_sf"/>
</dbReference>
<feature type="compositionally biased region" description="Low complexity" evidence="2">
    <location>
        <begin position="109"/>
        <end position="121"/>
    </location>
</feature>
<dbReference type="EC" id="2.3.1.12" evidence="5"/>
<evidence type="ECO:0000256" key="2">
    <source>
        <dbReference type="SAM" id="MobiDB-lite"/>
    </source>
</evidence>
<dbReference type="NCBIfam" id="NF011457">
    <property type="entry name" value="PRK14875.1"/>
    <property type="match status" value="1"/>
</dbReference>
<protein>
    <submittedName>
        <fullName evidence="5">Pyruvate dehydrogenase E2 component (Dihydrolipoamide acetyltransferase)</fullName>
        <ecNumber evidence="5">2.3.1.12</ecNumber>
    </submittedName>
</protein>
<name>A0ABU1JVE4_9PROT</name>
<dbReference type="InterPro" id="IPR000089">
    <property type="entry name" value="Biotin_lipoyl"/>
</dbReference>
<dbReference type="InterPro" id="IPR000073">
    <property type="entry name" value="AB_hydrolase_1"/>
</dbReference>
<dbReference type="SUPFAM" id="SSF51230">
    <property type="entry name" value="Single hybrid motif"/>
    <property type="match status" value="1"/>
</dbReference>
<evidence type="ECO:0000259" key="3">
    <source>
        <dbReference type="PROSITE" id="PS50968"/>
    </source>
</evidence>
<dbReference type="Gene3D" id="4.10.320.10">
    <property type="entry name" value="E3-binding domain"/>
    <property type="match status" value="1"/>
</dbReference>
<dbReference type="Pfam" id="PF02817">
    <property type="entry name" value="E3_binding"/>
    <property type="match status" value="1"/>
</dbReference>
<dbReference type="InterPro" id="IPR036625">
    <property type="entry name" value="E3-bd_dom_sf"/>
</dbReference>
<evidence type="ECO:0000313" key="6">
    <source>
        <dbReference type="Proteomes" id="UP001262410"/>
    </source>
</evidence>
<dbReference type="EMBL" id="JAVDPW010000007">
    <property type="protein sequence ID" value="MDR6291529.1"/>
    <property type="molecule type" value="Genomic_DNA"/>
</dbReference>
<dbReference type="SUPFAM" id="SSF47005">
    <property type="entry name" value="Peripheral subunit-binding domain of 2-oxo acid dehydrogenase complex"/>
    <property type="match status" value="1"/>
</dbReference>
<dbReference type="SUPFAM" id="SSF53474">
    <property type="entry name" value="alpha/beta-Hydrolases"/>
    <property type="match status" value="1"/>
</dbReference>